<keyword evidence="11" id="KW-1185">Reference proteome</keyword>
<dbReference type="PANTHER" id="PTHR43273">
    <property type="entry name" value="ANAEROBIC SULFATASE-MATURATING ENZYME HOMOLOG ASLB-RELATED"/>
    <property type="match status" value="1"/>
</dbReference>
<name>A0A1M6GN89_9CLOT</name>
<dbReference type="CDD" id="cd01335">
    <property type="entry name" value="Radical_SAM"/>
    <property type="match status" value="1"/>
</dbReference>
<evidence type="ECO:0000256" key="2">
    <source>
        <dbReference type="ARBA" id="ARBA00022485"/>
    </source>
</evidence>
<dbReference type="GO" id="GO:0051539">
    <property type="term" value="F:4 iron, 4 sulfur cluster binding"/>
    <property type="evidence" value="ECO:0007669"/>
    <property type="project" value="UniProtKB-KW"/>
</dbReference>
<sequence>MTSLIKKDFEEDTKAISFAFQGGEPTVAGLDFFKNFIKAVNNHNVKDISVNYSIQTNGCLLNEEWSEFFKANNFLVGISLDGPKDINDQLRITPEHKGSYNQVMKAIKLLKQYEVPFNILCVLTSFNSKHIRKVYKFFKKEGFNYPQFIPCLEPLDKNEPSNKYSLKNSDYKYALNNLFTLYKEDFFKGDYTSIRLFDNYIQMYLGYPAENCGVSGICSCYYVIESNGDVYPCDFFALDKYKLGNINEISFNEMRQTPLSASFIKESTFIEEKCLHCKYIRLCRGGCKRYRTSTGASGLPMNYFCEAYYNFFETNIAGIAEIADQLKKELLGK</sequence>
<evidence type="ECO:0000259" key="9">
    <source>
        <dbReference type="Pfam" id="PF13186"/>
    </source>
</evidence>
<evidence type="ECO:0000256" key="5">
    <source>
        <dbReference type="ARBA" id="ARBA00023004"/>
    </source>
</evidence>
<dbReference type="InterPro" id="IPR007197">
    <property type="entry name" value="rSAM"/>
</dbReference>
<keyword evidence="3" id="KW-0949">S-adenosyl-L-methionine</keyword>
<dbReference type="STRING" id="1121298.SAMN05444401_2176"/>
<dbReference type="GO" id="GO:0016491">
    <property type="term" value="F:oxidoreductase activity"/>
    <property type="evidence" value="ECO:0007669"/>
    <property type="project" value="InterPro"/>
</dbReference>
<dbReference type="Pfam" id="PF04055">
    <property type="entry name" value="Radical_SAM"/>
    <property type="match status" value="1"/>
</dbReference>
<protein>
    <submittedName>
        <fullName evidence="10">Uncharacterized protein</fullName>
    </submittedName>
</protein>
<keyword evidence="2" id="KW-0004">4Fe-4S</keyword>
<dbReference type="InterPro" id="IPR047207">
    <property type="entry name" value="SPASM_anSME"/>
</dbReference>
<gene>
    <name evidence="10" type="ORF">SAMN05444401_2176</name>
</gene>
<feature type="domain" description="4Fe4S-binding SPASM" evidence="9">
    <location>
        <begin position="219"/>
        <end position="278"/>
    </location>
</feature>
<dbReference type="PANTHER" id="PTHR43273:SF3">
    <property type="entry name" value="ANAEROBIC SULFATASE-MATURATING ENZYME HOMOLOG ASLB-RELATED"/>
    <property type="match status" value="1"/>
</dbReference>
<evidence type="ECO:0000259" key="8">
    <source>
        <dbReference type="Pfam" id="PF04055"/>
    </source>
</evidence>
<keyword evidence="5" id="KW-0408">Iron</keyword>
<evidence type="ECO:0000256" key="6">
    <source>
        <dbReference type="ARBA" id="ARBA00023014"/>
    </source>
</evidence>
<proteinExistence type="inferred from homology"/>
<evidence type="ECO:0000313" key="10">
    <source>
        <dbReference type="EMBL" id="SHJ11336.1"/>
    </source>
</evidence>
<feature type="domain" description="Radical SAM core" evidence="8">
    <location>
        <begin position="17"/>
        <end position="137"/>
    </location>
</feature>
<keyword evidence="6" id="KW-0411">Iron-sulfur</keyword>
<evidence type="ECO:0000256" key="3">
    <source>
        <dbReference type="ARBA" id="ARBA00022691"/>
    </source>
</evidence>
<evidence type="ECO:0000256" key="4">
    <source>
        <dbReference type="ARBA" id="ARBA00022723"/>
    </source>
</evidence>
<evidence type="ECO:0000256" key="1">
    <source>
        <dbReference type="ARBA" id="ARBA00001966"/>
    </source>
</evidence>
<comment type="similarity">
    <text evidence="7">Belongs to the radical SAM superfamily. Anaerobic sulfatase-maturating enzyme family.</text>
</comment>
<keyword evidence="4" id="KW-0479">Metal-binding</keyword>
<dbReference type="CDD" id="cd21120">
    <property type="entry name" value="SPASM_anSME"/>
    <property type="match status" value="1"/>
</dbReference>
<dbReference type="InterPro" id="IPR023885">
    <property type="entry name" value="4Fe4S-binding_SPASM_dom"/>
</dbReference>
<dbReference type="InterPro" id="IPR023867">
    <property type="entry name" value="Sulphatase_maturase_rSAM"/>
</dbReference>
<dbReference type="EMBL" id="FQZO01000003">
    <property type="protein sequence ID" value="SHJ11336.1"/>
    <property type="molecule type" value="Genomic_DNA"/>
</dbReference>
<accession>A0A1M6GN89</accession>
<dbReference type="Pfam" id="PF13186">
    <property type="entry name" value="SPASM"/>
    <property type="match status" value="1"/>
</dbReference>
<dbReference type="SUPFAM" id="SSF102114">
    <property type="entry name" value="Radical SAM enzymes"/>
    <property type="match status" value="1"/>
</dbReference>
<dbReference type="InterPro" id="IPR013785">
    <property type="entry name" value="Aldolase_TIM"/>
</dbReference>
<dbReference type="AlphaFoldDB" id="A0A1M6GN89"/>
<dbReference type="Proteomes" id="UP000184080">
    <property type="component" value="Unassembled WGS sequence"/>
</dbReference>
<evidence type="ECO:0000256" key="7">
    <source>
        <dbReference type="ARBA" id="ARBA00023601"/>
    </source>
</evidence>
<comment type="cofactor">
    <cofactor evidence="1">
        <name>[4Fe-4S] cluster</name>
        <dbReference type="ChEBI" id="CHEBI:49883"/>
    </cofactor>
</comment>
<dbReference type="Gene3D" id="3.20.20.70">
    <property type="entry name" value="Aldolase class I"/>
    <property type="match status" value="1"/>
</dbReference>
<reference evidence="10 11" key="1">
    <citation type="submission" date="2016-11" db="EMBL/GenBank/DDBJ databases">
        <authorList>
            <person name="Jaros S."/>
            <person name="Januszkiewicz K."/>
            <person name="Wedrychowicz H."/>
        </authorList>
    </citation>
    <scope>NUCLEOTIDE SEQUENCE [LARGE SCALE GENOMIC DNA]</scope>
    <source>
        <strain evidence="10 11">DSM 21864</strain>
    </source>
</reference>
<evidence type="ECO:0000313" key="11">
    <source>
        <dbReference type="Proteomes" id="UP000184080"/>
    </source>
</evidence>
<dbReference type="GO" id="GO:0046872">
    <property type="term" value="F:metal ion binding"/>
    <property type="evidence" value="ECO:0007669"/>
    <property type="project" value="UniProtKB-KW"/>
</dbReference>
<dbReference type="InterPro" id="IPR058240">
    <property type="entry name" value="rSAM_sf"/>
</dbReference>
<organism evidence="10 11">
    <name type="scientific">Clostridium amylolyticum</name>
    <dbReference type="NCBI Taxonomy" id="1121298"/>
    <lineage>
        <taxon>Bacteria</taxon>
        <taxon>Bacillati</taxon>
        <taxon>Bacillota</taxon>
        <taxon>Clostridia</taxon>
        <taxon>Eubacteriales</taxon>
        <taxon>Clostridiaceae</taxon>
        <taxon>Clostridium</taxon>
    </lineage>
</organism>
<dbReference type="NCBIfam" id="TIGR04085">
    <property type="entry name" value="rSAM_more_4Fe4S"/>
    <property type="match status" value="1"/>
</dbReference>